<dbReference type="EMBL" id="JAMBOL010000047">
    <property type="protein sequence ID" value="MCM3716619.1"/>
    <property type="molecule type" value="Genomic_DNA"/>
</dbReference>
<gene>
    <name evidence="2" type="ORF">M3202_21490</name>
</gene>
<accession>A0A9X2DT69</accession>
<dbReference type="RefSeq" id="WP_251225267.1">
    <property type="nucleotide sequence ID" value="NZ_JAMBOL010000047.1"/>
</dbReference>
<organism evidence="2 3">
    <name type="scientific">Halalkalibacter oceani</name>
    <dbReference type="NCBI Taxonomy" id="1653776"/>
    <lineage>
        <taxon>Bacteria</taxon>
        <taxon>Bacillati</taxon>
        <taxon>Bacillota</taxon>
        <taxon>Bacilli</taxon>
        <taxon>Bacillales</taxon>
        <taxon>Bacillaceae</taxon>
        <taxon>Halalkalibacter</taxon>
    </lineage>
</organism>
<keyword evidence="3" id="KW-1185">Reference proteome</keyword>
<comment type="caution">
    <text evidence="2">The sequence shown here is derived from an EMBL/GenBank/DDBJ whole genome shotgun (WGS) entry which is preliminary data.</text>
</comment>
<protein>
    <recommendedName>
        <fullName evidence="1">TraC-like domain-containing protein</fullName>
    </recommendedName>
</protein>
<dbReference type="Proteomes" id="UP001139179">
    <property type="component" value="Unassembled WGS sequence"/>
</dbReference>
<dbReference type="AlphaFoldDB" id="A0A9X2DT69"/>
<dbReference type="Pfam" id="PF26593">
    <property type="entry name" value="TraC-like"/>
    <property type="match status" value="1"/>
</dbReference>
<evidence type="ECO:0000259" key="1">
    <source>
        <dbReference type="Pfam" id="PF26593"/>
    </source>
</evidence>
<name>A0A9X2DT69_9BACI</name>
<evidence type="ECO:0000313" key="2">
    <source>
        <dbReference type="EMBL" id="MCM3716619.1"/>
    </source>
</evidence>
<dbReference type="InterPro" id="IPR058596">
    <property type="entry name" value="TraC-like_dom"/>
</dbReference>
<feature type="domain" description="TraC-like" evidence="1">
    <location>
        <begin position="47"/>
        <end position="160"/>
    </location>
</feature>
<sequence>MSELIQIVLFLLVGYLIYRKLQSRYDTGENKKKITTQDILNYKNIDENGIVELHNGNFAMVIEVEPINLHMKSQREKDSIWFAMRSFSNSIPTSYTLLVQSHFLDIAEYIEDYRKKINQPDSILTPQLIASGNQVARHLETFSERKTRDYRCYVIVRYNPYKDALESNISTGSRKLDHVFEKTTSTQTIPPDEAYELTESLFDEVADLVYQNFDTIGIKIARLNKLGIHDMLHQTLNRDLSPYHHIGDLYLAGAFSDNKQSVTPSLSLENRRKERELRELEIEKQEEVI</sequence>
<proteinExistence type="predicted"/>
<reference evidence="2" key="1">
    <citation type="submission" date="2022-05" db="EMBL/GenBank/DDBJ databases">
        <title>Comparative Genomics of Spacecraft Associated Microbes.</title>
        <authorList>
            <person name="Tran M.T."/>
            <person name="Wright A."/>
            <person name="Seuylemezian A."/>
            <person name="Eisen J."/>
            <person name="Coil D."/>
        </authorList>
    </citation>
    <scope>NUCLEOTIDE SEQUENCE</scope>
    <source>
        <strain evidence="2">214.1.1</strain>
    </source>
</reference>
<evidence type="ECO:0000313" key="3">
    <source>
        <dbReference type="Proteomes" id="UP001139179"/>
    </source>
</evidence>